<keyword evidence="1" id="KW-0472">Membrane</keyword>
<evidence type="ECO:0000313" key="2">
    <source>
        <dbReference type="EMBL" id="KKM13824.1"/>
    </source>
</evidence>
<dbReference type="EMBL" id="LAZR01015290">
    <property type="protein sequence ID" value="KKM13824.1"/>
    <property type="molecule type" value="Genomic_DNA"/>
</dbReference>
<feature type="transmembrane region" description="Helical" evidence="1">
    <location>
        <begin position="166"/>
        <end position="191"/>
    </location>
</feature>
<comment type="caution">
    <text evidence="2">The sequence shown here is derived from an EMBL/GenBank/DDBJ whole genome shotgun (WGS) entry which is preliminary data.</text>
</comment>
<feature type="transmembrane region" description="Helical" evidence="1">
    <location>
        <begin position="142"/>
        <end position="160"/>
    </location>
</feature>
<reference evidence="2" key="1">
    <citation type="journal article" date="2015" name="Nature">
        <title>Complex archaea that bridge the gap between prokaryotes and eukaryotes.</title>
        <authorList>
            <person name="Spang A."/>
            <person name="Saw J.H."/>
            <person name="Jorgensen S.L."/>
            <person name="Zaremba-Niedzwiedzka K."/>
            <person name="Martijn J."/>
            <person name="Lind A.E."/>
            <person name="van Eijk R."/>
            <person name="Schleper C."/>
            <person name="Guy L."/>
            <person name="Ettema T.J."/>
        </authorList>
    </citation>
    <scope>NUCLEOTIDE SEQUENCE</scope>
</reference>
<accession>A0A0F9I2B7</accession>
<gene>
    <name evidence="2" type="ORF">LCGC14_1712310</name>
</gene>
<keyword evidence="1" id="KW-0812">Transmembrane</keyword>
<sequence length="197" mass="21898">MKKLLIFMFVLILVSFASAQQQSFGFVKQNDCIEIIQTCPDCTYNNISRVLYPNKTTIALSNVAMDKDDTYYNYTFCSTSALGNYIVNGYGDLGGTKTSWVYDFEVTTTGKQSNLPIPIFLLIASVTLFITGIILKSPPFGFFAGVLFVIVGMYMMIYGFGDIADLYTQALALVTLGFGSIIMILAGFSWMDEYEET</sequence>
<proteinExistence type="predicted"/>
<protein>
    <submittedName>
        <fullName evidence="2">Uncharacterized protein</fullName>
    </submittedName>
</protein>
<feature type="transmembrane region" description="Helical" evidence="1">
    <location>
        <begin position="115"/>
        <end position="135"/>
    </location>
</feature>
<dbReference type="AlphaFoldDB" id="A0A0F9I2B7"/>
<keyword evidence="1" id="KW-1133">Transmembrane helix</keyword>
<evidence type="ECO:0000256" key="1">
    <source>
        <dbReference type="SAM" id="Phobius"/>
    </source>
</evidence>
<organism evidence="2">
    <name type="scientific">marine sediment metagenome</name>
    <dbReference type="NCBI Taxonomy" id="412755"/>
    <lineage>
        <taxon>unclassified sequences</taxon>
        <taxon>metagenomes</taxon>
        <taxon>ecological metagenomes</taxon>
    </lineage>
</organism>
<name>A0A0F9I2B7_9ZZZZ</name>